<dbReference type="PANTHER" id="PTHR43570:SF20">
    <property type="entry name" value="ALDEHYDE DEHYDROGENASE ALDX-RELATED"/>
    <property type="match status" value="1"/>
</dbReference>
<reference evidence="9" key="1">
    <citation type="submission" date="2022-07" db="EMBL/GenBank/DDBJ databases">
        <title>Alkalimarinus sp. nov., isolated from gut of a Alitta virens.</title>
        <authorList>
            <person name="Yang A.I."/>
            <person name="Shin N.-R."/>
        </authorList>
    </citation>
    <scope>NUCLEOTIDE SEQUENCE</scope>
    <source>
        <strain evidence="9">FA028</strain>
    </source>
</reference>
<dbReference type="InterPro" id="IPR029510">
    <property type="entry name" value="Ald_DH_CS_GLU"/>
</dbReference>
<feature type="domain" description="Aldehyde dehydrogenase" evidence="8">
    <location>
        <begin position="16"/>
        <end position="450"/>
    </location>
</feature>
<accession>A0A9E8KIH8</accession>
<dbReference type="GO" id="GO:0005737">
    <property type="term" value="C:cytoplasm"/>
    <property type="evidence" value="ECO:0007669"/>
    <property type="project" value="TreeGrafter"/>
</dbReference>
<proteinExistence type="inferred from homology"/>
<evidence type="ECO:0000256" key="2">
    <source>
        <dbReference type="ARBA" id="ARBA00023002"/>
    </source>
</evidence>
<dbReference type="Gene3D" id="3.40.309.10">
    <property type="entry name" value="Aldehyde Dehydrogenase, Chain A, domain 2"/>
    <property type="match status" value="1"/>
</dbReference>
<dbReference type="InterPro" id="IPR016163">
    <property type="entry name" value="Ald_DH_C"/>
</dbReference>
<feature type="active site" evidence="5">
    <location>
        <position position="259"/>
    </location>
</feature>
<evidence type="ECO:0000313" key="9">
    <source>
        <dbReference type="EMBL" id="UZW73941.1"/>
    </source>
</evidence>
<feature type="active site" evidence="5 6">
    <location>
        <position position="225"/>
    </location>
</feature>
<evidence type="ECO:0000256" key="1">
    <source>
        <dbReference type="ARBA" id="ARBA00009986"/>
    </source>
</evidence>
<dbReference type="GO" id="GO:0004029">
    <property type="term" value="F:aldehyde dehydrogenase (NAD+) activity"/>
    <property type="evidence" value="ECO:0007669"/>
    <property type="project" value="TreeGrafter"/>
</dbReference>
<dbReference type="FunFam" id="3.40.605.10:FF:000004">
    <property type="entry name" value="Aldehyde dehydrogenase"/>
    <property type="match status" value="1"/>
</dbReference>
<sequence length="481" mass="53627">MVTNVVQLTESKKHIQHLNRAFDDQKDAFRKNPMPTLEERKDHLKTLKSVLLKNQDRFIAAINKDFSSRSEDETLLAEVMPAIQGINYALKNLSKWMKPSKRHVSLVFQPASNKVHYQPLGVVGVIVPWNYPLFLAVGPLTGALAAGNRVMIKMSEYTPETSQLFKEIIEGVFPENLVSVTTGDADVAIEFSKKPWGHLLFTGSTAVGRHVMRAAAENLTPVTLELGGKSPAIISADVPMNDAAERIAFGKAFNVGQTCVAPDYVLCPSDRIEQFVESFKSSFATMYPTLKENNDFTSIIDERQRERLKHYLEDAINKGATVIEVNPANEDFKSGTRKLPIHLVLNANDKMLVMQEEIFGPILPVIAYNQIDEAINYINERPHPLALYYFGYDKSAQEHVLEHTHSGGVCINDTLMHVAQDDMPFGGVGTSGMGHYHGEEGFRTFSNAKGVFAKQRINSGKVIHPPHGTVLHKAIYSLFIR</sequence>
<dbReference type="InterPro" id="IPR016162">
    <property type="entry name" value="Ald_DH_N"/>
</dbReference>
<keyword evidence="2 4" id="KW-0560">Oxidoreductase</keyword>
<dbReference type="InterPro" id="IPR012394">
    <property type="entry name" value="Aldehyde_DH_NAD(P)"/>
</dbReference>
<evidence type="ECO:0000256" key="7">
    <source>
        <dbReference type="RuleBase" id="RU003345"/>
    </source>
</evidence>
<evidence type="ECO:0000256" key="5">
    <source>
        <dbReference type="PIRSR" id="PIRSR036492-1"/>
    </source>
</evidence>
<dbReference type="Proteomes" id="UP001164472">
    <property type="component" value="Chromosome"/>
</dbReference>
<dbReference type="EMBL" id="CP101527">
    <property type="protein sequence ID" value="UZW73941.1"/>
    <property type="molecule type" value="Genomic_DNA"/>
</dbReference>
<evidence type="ECO:0000256" key="4">
    <source>
        <dbReference type="PIRNR" id="PIRNR036492"/>
    </source>
</evidence>
<dbReference type="InterPro" id="IPR015590">
    <property type="entry name" value="Aldehyde_DH_dom"/>
</dbReference>
<comment type="similarity">
    <text evidence="1 4 7">Belongs to the aldehyde dehydrogenase family.</text>
</comment>
<evidence type="ECO:0000256" key="3">
    <source>
        <dbReference type="ARBA" id="ARBA00023027"/>
    </source>
</evidence>
<dbReference type="SUPFAM" id="SSF53720">
    <property type="entry name" value="ALDH-like"/>
    <property type="match status" value="1"/>
</dbReference>
<dbReference type="Pfam" id="PF00171">
    <property type="entry name" value="Aldedh"/>
    <property type="match status" value="1"/>
</dbReference>
<dbReference type="RefSeq" id="WP_251811402.1">
    <property type="nucleotide sequence ID" value="NZ_CP101527.1"/>
</dbReference>
<dbReference type="CDD" id="cd07133">
    <property type="entry name" value="ALDH_CALDH_CalB"/>
    <property type="match status" value="1"/>
</dbReference>
<dbReference type="Gene3D" id="3.40.605.10">
    <property type="entry name" value="Aldehyde Dehydrogenase, Chain A, domain 1"/>
    <property type="match status" value="1"/>
</dbReference>
<dbReference type="PANTHER" id="PTHR43570">
    <property type="entry name" value="ALDEHYDE DEHYDROGENASE"/>
    <property type="match status" value="1"/>
</dbReference>
<keyword evidence="3" id="KW-0520">NAD</keyword>
<dbReference type="AlphaFoldDB" id="A0A9E8KIH8"/>
<dbReference type="FunFam" id="3.40.309.10:FF:000003">
    <property type="entry name" value="Aldehyde dehydrogenase"/>
    <property type="match status" value="1"/>
</dbReference>
<name>A0A9E8KIH8_9ALTE</name>
<keyword evidence="10" id="KW-1185">Reference proteome</keyword>
<dbReference type="PIRSF" id="PIRSF036492">
    <property type="entry name" value="ALDH"/>
    <property type="match status" value="1"/>
</dbReference>
<dbReference type="GO" id="GO:0006081">
    <property type="term" value="P:aldehyde metabolic process"/>
    <property type="evidence" value="ECO:0007669"/>
    <property type="project" value="InterPro"/>
</dbReference>
<dbReference type="KEGG" id="asem:NNL22_12995"/>
<organism evidence="9 10">
    <name type="scientific">Alkalimarinus sediminis</name>
    <dbReference type="NCBI Taxonomy" id="1632866"/>
    <lineage>
        <taxon>Bacteria</taxon>
        <taxon>Pseudomonadati</taxon>
        <taxon>Pseudomonadota</taxon>
        <taxon>Gammaproteobacteria</taxon>
        <taxon>Alteromonadales</taxon>
        <taxon>Alteromonadaceae</taxon>
        <taxon>Alkalimarinus</taxon>
    </lineage>
</organism>
<evidence type="ECO:0000256" key="6">
    <source>
        <dbReference type="PROSITE-ProRule" id="PRU10007"/>
    </source>
</evidence>
<gene>
    <name evidence="9" type="ORF">NNL22_12995</name>
</gene>
<evidence type="ECO:0000259" key="8">
    <source>
        <dbReference type="Pfam" id="PF00171"/>
    </source>
</evidence>
<evidence type="ECO:0000313" key="10">
    <source>
        <dbReference type="Proteomes" id="UP001164472"/>
    </source>
</evidence>
<dbReference type="PROSITE" id="PS00687">
    <property type="entry name" value="ALDEHYDE_DEHYDR_GLU"/>
    <property type="match status" value="1"/>
</dbReference>
<dbReference type="InterPro" id="IPR016161">
    <property type="entry name" value="Ald_DH/histidinol_DH"/>
</dbReference>
<protein>
    <recommendedName>
        <fullName evidence="4">Aldehyde dehydrogenase</fullName>
    </recommendedName>
</protein>